<protein>
    <submittedName>
        <fullName evidence="1">Uncharacterized protein</fullName>
    </submittedName>
</protein>
<evidence type="ECO:0000313" key="2">
    <source>
        <dbReference type="Proteomes" id="UP001239111"/>
    </source>
</evidence>
<name>A0ACC2NN75_9HYME</name>
<reference evidence="1" key="1">
    <citation type="submission" date="2023-04" db="EMBL/GenBank/DDBJ databases">
        <title>A chromosome-level genome assembly of the parasitoid wasp Eretmocerus hayati.</title>
        <authorList>
            <person name="Zhong Y."/>
            <person name="Liu S."/>
            <person name="Liu Y."/>
        </authorList>
    </citation>
    <scope>NUCLEOTIDE SEQUENCE</scope>
    <source>
        <strain evidence="1">ZJU_SS_LIU_2023</strain>
    </source>
</reference>
<dbReference type="EMBL" id="CM056743">
    <property type="protein sequence ID" value="KAJ8671682.1"/>
    <property type="molecule type" value="Genomic_DNA"/>
</dbReference>
<keyword evidence="2" id="KW-1185">Reference proteome</keyword>
<organism evidence="1 2">
    <name type="scientific">Eretmocerus hayati</name>
    <dbReference type="NCBI Taxonomy" id="131215"/>
    <lineage>
        <taxon>Eukaryota</taxon>
        <taxon>Metazoa</taxon>
        <taxon>Ecdysozoa</taxon>
        <taxon>Arthropoda</taxon>
        <taxon>Hexapoda</taxon>
        <taxon>Insecta</taxon>
        <taxon>Pterygota</taxon>
        <taxon>Neoptera</taxon>
        <taxon>Endopterygota</taxon>
        <taxon>Hymenoptera</taxon>
        <taxon>Apocrita</taxon>
        <taxon>Proctotrupomorpha</taxon>
        <taxon>Chalcidoidea</taxon>
        <taxon>Aphelinidae</taxon>
        <taxon>Aphelininae</taxon>
        <taxon>Eretmocerus</taxon>
    </lineage>
</organism>
<dbReference type="Proteomes" id="UP001239111">
    <property type="component" value="Chromosome 3"/>
</dbReference>
<proteinExistence type="predicted"/>
<evidence type="ECO:0000313" key="1">
    <source>
        <dbReference type="EMBL" id="KAJ8671682.1"/>
    </source>
</evidence>
<gene>
    <name evidence="1" type="ORF">QAD02_002941</name>
</gene>
<sequence length="101" mass="11211">MTTDNSGVSDEQSLSYAGDCFPHLPQQNEICCQNDTATTEYVIQQGGEQEFHGKHPAVQVDYKFSILDMLKTDMQLSNATGIETFLLLDTIVNFMKAATDD</sequence>
<comment type="caution">
    <text evidence="1">The sequence shown here is derived from an EMBL/GenBank/DDBJ whole genome shotgun (WGS) entry which is preliminary data.</text>
</comment>
<accession>A0ACC2NN75</accession>